<dbReference type="Pfam" id="PF00480">
    <property type="entry name" value="ROK"/>
    <property type="match status" value="1"/>
</dbReference>
<dbReference type="AlphaFoldDB" id="A0A162LX36"/>
<keyword evidence="3" id="KW-0119">Carbohydrate metabolism</keyword>
<evidence type="ECO:0000313" key="4">
    <source>
        <dbReference type="EMBL" id="OAB41077.1"/>
    </source>
</evidence>
<dbReference type="InterPro" id="IPR036388">
    <property type="entry name" value="WH-like_DNA-bd_sf"/>
</dbReference>
<comment type="function">
    <text evidence="1">Transcriptional repressor of xylose-utilizing enzymes.</text>
</comment>
<dbReference type="SUPFAM" id="SSF46785">
    <property type="entry name" value="Winged helix' DNA-binding domain"/>
    <property type="match status" value="1"/>
</dbReference>
<dbReference type="PANTHER" id="PTHR18964:SF149">
    <property type="entry name" value="BIFUNCTIONAL UDP-N-ACETYLGLUCOSAMINE 2-EPIMERASE_N-ACETYLMANNOSAMINE KINASE"/>
    <property type="match status" value="1"/>
</dbReference>
<protein>
    <submittedName>
        <fullName evidence="4">ROK family protein</fullName>
    </submittedName>
</protein>
<keyword evidence="3" id="KW-0859">Xylose metabolism</keyword>
<evidence type="ECO:0000313" key="5">
    <source>
        <dbReference type="Proteomes" id="UP000077355"/>
    </source>
</evidence>
<evidence type="ECO:0000256" key="3">
    <source>
        <dbReference type="ARBA" id="ARBA00022629"/>
    </source>
</evidence>
<sequence length="394" mass="42429">MFKKDVWFVKVTGDQALVKKINKSLVLHTVRKHFPLSRSSVSVMTGLNKATVSTLVAELCEQQLVIEVGPGQSSGGRKPLMLHFNNMAGTVIGIELHVKQLSAVLCDLKGDIILVRDFTLEHHGLAYVLDTMKELIADLISVAPSTPYGTVGIGIGVPGMVDEQGILLFAPNLGWEMVELQQILETYFAIPVTLDNEANAGAVGELNFGAAQDVSHLLYVSAGSGIGSGIIIDGKLYKGARGYAGETGHMCIEADGKPCSCGSRGCWELYASEKTYDTSLFKLPAHNTQDLIRCAKQGDIEAIRHFEQMGKYLGVGVTNLINSFNPELIIIGGALSEAEPWLATSMNAVVAERTLPYHKQQLQITFSKLGSRGTMIGAAFSSVMSFLGSIRITL</sequence>
<dbReference type="SUPFAM" id="SSF53067">
    <property type="entry name" value="Actin-like ATPase domain"/>
    <property type="match status" value="1"/>
</dbReference>
<dbReference type="PANTHER" id="PTHR18964">
    <property type="entry name" value="ROK (REPRESSOR, ORF, KINASE) FAMILY"/>
    <property type="match status" value="1"/>
</dbReference>
<dbReference type="InterPro" id="IPR000600">
    <property type="entry name" value="ROK"/>
</dbReference>
<comment type="caution">
    <text evidence="4">The sequence shown here is derived from an EMBL/GenBank/DDBJ whole genome shotgun (WGS) entry which is preliminary data.</text>
</comment>
<proteinExistence type="inferred from homology"/>
<comment type="similarity">
    <text evidence="2">Belongs to the ROK (NagC/XylR) family.</text>
</comment>
<dbReference type="InterPro" id="IPR043129">
    <property type="entry name" value="ATPase_NBD"/>
</dbReference>
<name>A0A162LX36_9BACL</name>
<accession>A0A162LX36</accession>
<gene>
    <name evidence="4" type="ORF">PBAT_21155</name>
</gene>
<dbReference type="CDD" id="cd24076">
    <property type="entry name" value="ASKHA_ATPase_ROK_BsXylR-like"/>
    <property type="match status" value="1"/>
</dbReference>
<dbReference type="Proteomes" id="UP000077355">
    <property type="component" value="Unassembled WGS sequence"/>
</dbReference>
<evidence type="ECO:0000256" key="2">
    <source>
        <dbReference type="ARBA" id="ARBA00006479"/>
    </source>
</evidence>
<dbReference type="EMBL" id="LVJI01000048">
    <property type="protein sequence ID" value="OAB41077.1"/>
    <property type="molecule type" value="Genomic_DNA"/>
</dbReference>
<keyword evidence="5" id="KW-1185">Reference proteome</keyword>
<dbReference type="Gene3D" id="1.10.10.10">
    <property type="entry name" value="Winged helix-like DNA-binding domain superfamily/Winged helix DNA-binding domain"/>
    <property type="match status" value="1"/>
</dbReference>
<organism evidence="4 5">
    <name type="scientific">Paenibacillus antarcticus</name>
    <dbReference type="NCBI Taxonomy" id="253703"/>
    <lineage>
        <taxon>Bacteria</taxon>
        <taxon>Bacillati</taxon>
        <taxon>Bacillota</taxon>
        <taxon>Bacilli</taxon>
        <taxon>Bacillales</taxon>
        <taxon>Paenibacillaceae</taxon>
        <taxon>Paenibacillus</taxon>
    </lineage>
</organism>
<dbReference type="InterPro" id="IPR036390">
    <property type="entry name" value="WH_DNA-bd_sf"/>
</dbReference>
<dbReference type="GO" id="GO:0042732">
    <property type="term" value="P:D-xylose metabolic process"/>
    <property type="evidence" value="ECO:0007669"/>
    <property type="project" value="UniProtKB-KW"/>
</dbReference>
<dbReference type="OrthoDB" id="9796533at2"/>
<evidence type="ECO:0000256" key="1">
    <source>
        <dbReference type="ARBA" id="ARBA00002486"/>
    </source>
</evidence>
<reference evidence="4 5" key="1">
    <citation type="submission" date="2016-03" db="EMBL/GenBank/DDBJ databases">
        <title>Draft genome sequence of Paenibacillus antarcticus CECT 5836.</title>
        <authorList>
            <person name="Shin S.-K."/>
            <person name="Yi H."/>
        </authorList>
    </citation>
    <scope>NUCLEOTIDE SEQUENCE [LARGE SCALE GENOMIC DNA]</scope>
    <source>
        <strain evidence="4 5">CECT 5836</strain>
    </source>
</reference>
<dbReference type="Gene3D" id="3.30.420.40">
    <property type="match status" value="2"/>
</dbReference>